<accession>G3BD36</accession>
<feature type="transmembrane region" description="Helical" evidence="6">
    <location>
        <begin position="432"/>
        <end position="454"/>
    </location>
</feature>
<dbReference type="PANTHER" id="PTHR43791">
    <property type="entry name" value="PERMEASE-RELATED"/>
    <property type="match status" value="1"/>
</dbReference>
<protein>
    <recommendedName>
        <fullName evidence="9">MFS general substrate transporter</fullName>
    </recommendedName>
</protein>
<comment type="subcellular location">
    <subcellularLocation>
        <location evidence="1">Membrane</location>
        <topology evidence="1">Multi-pass membrane protein</topology>
    </subcellularLocation>
</comment>
<evidence type="ECO:0000313" key="7">
    <source>
        <dbReference type="EMBL" id="EGV60910.1"/>
    </source>
</evidence>
<feature type="transmembrane region" description="Helical" evidence="6">
    <location>
        <begin position="115"/>
        <end position="133"/>
    </location>
</feature>
<evidence type="ECO:0000256" key="2">
    <source>
        <dbReference type="ARBA" id="ARBA00022448"/>
    </source>
</evidence>
<keyword evidence="4 6" id="KW-1133">Transmembrane helix</keyword>
<dbReference type="GO" id="GO:0033229">
    <property type="term" value="F:cysteine transmembrane transporter activity"/>
    <property type="evidence" value="ECO:0007669"/>
    <property type="project" value="TreeGrafter"/>
</dbReference>
<dbReference type="PANTHER" id="PTHR43791:SF63">
    <property type="entry name" value="HIGH AFFINITY CYSTEINE TRANSPORTER"/>
    <property type="match status" value="1"/>
</dbReference>
<evidence type="ECO:0008006" key="9">
    <source>
        <dbReference type="Google" id="ProtNLM"/>
    </source>
</evidence>
<organism evidence="8">
    <name type="scientific">Candida tenuis (strain ATCC 10573 / BCRC 21748 / CBS 615 / JCM 9827 / NBRC 10315 / NRRL Y-1498 / VKM Y-70)</name>
    <name type="common">Yeast</name>
    <name type="synonym">Yamadazyma tenuis</name>
    <dbReference type="NCBI Taxonomy" id="590646"/>
    <lineage>
        <taxon>Eukaryota</taxon>
        <taxon>Fungi</taxon>
        <taxon>Dikarya</taxon>
        <taxon>Ascomycota</taxon>
        <taxon>Saccharomycotina</taxon>
        <taxon>Pichiomycetes</taxon>
        <taxon>Debaryomycetaceae</taxon>
        <taxon>Yamadazyma</taxon>
    </lineage>
</organism>
<dbReference type="eggNOG" id="KOG2533">
    <property type="taxonomic scope" value="Eukaryota"/>
</dbReference>
<keyword evidence="2" id="KW-0813">Transport</keyword>
<feature type="transmembrane region" description="Helical" evidence="6">
    <location>
        <begin position="207"/>
        <end position="226"/>
    </location>
</feature>
<evidence type="ECO:0000313" key="8">
    <source>
        <dbReference type="Proteomes" id="UP000000707"/>
    </source>
</evidence>
<feature type="transmembrane region" description="Helical" evidence="6">
    <location>
        <begin position="176"/>
        <end position="195"/>
    </location>
</feature>
<dbReference type="Proteomes" id="UP000000707">
    <property type="component" value="Unassembled WGS sequence"/>
</dbReference>
<dbReference type="HOGENOM" id="CLU_001265_0_5_1"/>
<feature type="transmembrane region" description="Helical" evidence="6">
    <location>
        <begin position="399"/>
        <end position="420"/>
    </location>
</feature>
<keyword evidence="3 6" id="KW-0812">Transmembrane</keyword>
<dbReference type="EMBL" id="GL996528">
    <property type="protein sequence ID" value="EGV60910.1"/>
    <property type="molecule type" value="Genomic_DNA"/>
</dbReference>
<evidence type="ECO:0000256" key="4">
    <source>
        <dbReference type="ARBA" id="ARBA00022989"/>
    </source>
</evidence>
<feature type="transmembrane region" description="Helical" evidence="6">
    <location>
        <begin position="44"/>
        <end position="61"/>
    </location>
</feature>
<evidence type="ECO:0000256" key="5">
    <source>
        <dbReference type="ARBA" id="ARBA00023136"/>
    </source>
</evidence>
<gene>
    <name evidence="7" type="ORF">CANTEDRAFT_132545</name>
</gene>
<dbReference type="InterPro" id="IPR011701">
    <property type="entry name" value="MFS"/>
</dbReference>
<evidence type="ECO:0000256" key="1">
    <source>
        <dbReference type="ARBA" id="ARBA00004141"/>
    </source>
</evidence>
<dbReference type="InterPro" id="IPR036259">
    <property type="entry name" value="MFS_trans_sf"/>
</dbReference>
<feature type="transmembrane region" description="Helical" evidence="6">
    <location>
        <begin position="311"/>
        <end position="332"/>
    </location>
</feature>
<dbReference type="Gene3D" id="1.20.1250.20">
    <property type="entry name" value="MFS general substrate transporter like domains"/>
    <property type="match status" value="1"/>
</dbReference>
<feature type="transmembrane region" description="Helical" evidence="6">
    <location>
        <begin position="367"/>
        <end position="387"/>
    </location>
</feature>
<sequence>MSSDKSLPRDIENYADVTLDLIQKNGGTVAELTPEKERKLKIKLWLTIVPIAFLVNATLFIDKDAVTFSSLLGLFDDMGISSPDYNNIQTFFYLGYFVGQAPSHYLFQRFPVSKFISATLAVWAILSFCTLGCKSYAGMAVLRFLLGAFESGITPCVEHTLAMFFTLEEQAFVNPVFWISCLGIDLPFAFVAYGLQYTTKWRPWKWYWLLIGIISSVVSVVVYFIYPDNPALSRLFTTEEKIHIIQRVKKQSRSSIEQKTFKKYQFVECLKDPISWLFVLFCLMNMLENSTSYQSSIIYTELGFGHLTSTLLIAVTTAFSISCACAGAFALSRFRKQSVFVAVVFTWPALLGAILAVSIPWDNKPGILGGIFMTRSNGTAYIISFSLCQTTAAGHTKKLTRTLLFMLAYAVSNMVCPQMWRTQYQPRYRIPWIMQMVFSWFLAPCCLLTIRYILSKRNKERRRLIEEEGEDLDYGFIDSVDENGDLVKDKVDVSMLDLTDLENKRFIYPL</sequence>
<reference evidence="7 8" key="1">
    <citation type="journal article" date="2011" name="Proc. Natl. Acad. Sci. U.S.A.">
        <title>Comparative genomics of xylose-fermenting fungi for enhanced biofuel production.</title>
        <authorList>
            <person name="Wohlbach D.J."/>
            <person name="Kuo A."/>
            <person name="Sato T.K."/>
            <person name="Potts K.M."/>
            <person name="Salamov A.A."/>
            <person name="LaButti K.M."/>
            <person name="Sun H."/>
            <person name="Clum A."/>
            <person name="Pangilinan J.L."/>
            <person name="Lindquist E.A."/>
            <person name="Lucas S."/>
            <person name="Lapidus A."/>
            <person name="Jin M."/>
            <person name="Gunawan C."/>
            <person name="Balan V."/>
            <person name="Dale B.E."/>
            <person name="Jeffries T.W."/>
            <person name="Zinkel R."/>
            <person name="Barry K.W."/>
            <person name="Grigoriev I.V."/>
            <person name="Gasch A.P."/>
        </authorList>
    </citation>
    <scope>NUCLEOTIDE SEQUENCE [LARGE SCALE GENOMIC DNA]</scope>
    <source>
        <strain evidence="8">ATCC 10573 / BCRC 21748 / CBS 615 / JCM 9827 / NBRC 10315 / NRRL Y-1498 / VKM Y-70</strain>
    </source>
</reference>
<evidence type="ECO:0000256" key="6">
    <source>
        <dbReference type="SAM" id="Phobius"/>
    </source>
</evidence>
<dbReference type="OrthoDB" id="3639251at2759"/>
<dbReference type="Pfam" id="PF07690">
    <property type="entry name" value="MFS_1"/>
    <property type="match status" value="1"/>
</dbReference>
<proteinExistence type="predicted"/>
<keyword evidence="5 6" id="KW-0472">Membrane</keyword>
<dbReference type="AlphaFoldDB" id="G3BD36"/>
<feature type="transmembrane region" description="Helical" evidence="6">
    <location>
        <begin position="339"/>
        <end position="361"/>
    </location>
</feature>
<dbReference type="SUPFAM" id="SSF103473">
    <property type="entry name" value="MFS general substrate transporter"/>
    <property type="match status" value="1"/>
</dbReference>
<evidence type="ECO:0000256" key="3">
    <source>
        <dbReference type="ARBA" id="ARBA00022692"/>
    </source>
</evidence>
<dbReference type="GO" id="GO:0016020">
    <property type="term" value="C:membrane"/>
    <property type="evidence" value="ECO:0007669"/>
    <property type="project" value="UniProtKB-SubCell"/>
</dbReference>
<name>G3BD36_CANTC</name>
<keyword evidence="8" id="KW-1185">Reference proteome</keyword>